<evidence type="ECO:0000256" key="1">
    <source>
        <dbReference type="SAM" id="MobiDB-lite"/>
    </source>
</evidence>
<dbReference type="Proteomes" id="UP000269721">
    <property type="component" value="Unassembled WGS sequence"/>
</dbReference>
<dbReference type="EMBL" id="KZ994171">
    <property type="protein sequence ID" value="RKO93614.1"/>
    <property type="molecule type" value="Genomic_DNA"/>
</dbReference>
<gene>
    <name evidence="2" type="ORF">BDK51DRAFT_51064</name>
</gene>
<keyword evidence="3" id="KW-1185">Reference proteome</keyword>
<dbReference type="AlphaFoldDB" id="A0A4P9WL79"/>
<evidence type="ECO:0000313" key="2">
    <source>
        <dbReference type="EMBL" id="RKO93614.1"/>
    </source>
</evidence>
<feature type="compositionally biased region" description="Basic and acidic residues" evidence="1">
    <location>
        <begin position="369"/>
        <end position="394"/>
    </location>
</feature>
<sequence>MATRSPDPPVNQIEISDLTVHQKAAIKPAGHYKGLGRSSPVRNRQRSKSIADERQAQPKSMRQIQHPRPPLPEPPRAAVALPPSRLPSTSGLRFGGVFPGLALATGSLFHQREPIAPAREAEAVPLPERNVDFRERRVKSLVQKPFGISAFYIEQGDILCLNIFLAVTAPLFAIRIIAKLFSEPSAVAVLKDATELKWGIRHDIVEPYVKFNSIEEGGQVAPIVFVAKVLEFCFQVSEATYMGQSREGNTSERIPRPPDSSRSKEEAGLWILQKLSAIVGFAALSIDMRPVLATTYPQDEDSNREVRVFLSNMSTLDRLANHDPIFETRCREMGHYLSIKPIVPRRGVKLGEGVCDGQPPESQIKNLEKRQEQEGQAKWEDFRTTEQRLERGDQDQDDEYEQEKYEEQLELLVLSNVRTTLLKIAIAITTEPIYGCAAQIAKLQTHLQTVMRPVPESISGDIRSSTDYLLSDVFASQGTHQVCSWFRESPPAFDLKRITSEGFNRFKETEKETVSPTLVASHIKRRMASLPLGLVPACLRDLFVCWLKTEEGPAEPLLSIATCRSIALLLSLNPSRDAIYKDLCRILRRLLGPKTSEPMSPVGLTPEEPVRKMIPCPGRDPSQNVKPEALARVLSNGMDGGGELGGLAVIDSLEKVGELAKWHRAWAVLLAYPDVFGAGEELEAKVSAASHALAAILASRISSREKET</sequence>
<name>A0A4P9WL79_9FUNG</name>
<organism evidence="2 3">
    <name type="scientific">Blyttiomyces helicus</name>
    <dbReference type="NCBI Taxonomy" id="388810"/>
    <lineage>
        <taxon>Eukaryota</taxon>
        <taxon>Fungi</taxon>
        <taxon>Fungi incertae sedis</taxon>
        <taxon>Chytridiomycota</taxon>
        <taxon>Chytridiomycota incertae sedis</taxon>
        <taxon>Chytridiomycetes</taxon>
        <taxon>Chytridiomycetes incertae sedis</taxon>
        <taxon>Blyttiomyces</taxon>
    </lineage>
</organism>
<protein>
    <submittedName>
        <fullName evidence="2">Uncharacterized protein</fullName>
    </submittedName>
</protein>
<feature type="region of interest" description="Disordered" evidence="1">
    <location>
        <begin position="27"/>
        <end position="76"/>
    </location>
</feature>
<proteinExistence type="predicted"/>
<reference evidence="3" key="1">
    <citation type="journal article" date="2018" name="Nat. Microbiol.">
        <title>Leveraging single-cell genomics to expand the fungal tree of life.</title>
        <authorList>
            <person name="Ahrendt S.R."/>
            <person name="Quandt C.A."/>
            <person name="Ciobanu D."/>
            <person name="Clum A."/>
            <person name="Salamov A."/>
            <person name="Andreopoulos B."/>
            <person name="Cheng J.F."/>
            <person name="Woyke T."/>
            <person name="Pelin A."/>
            <person name="Henrissat B."/>
            <person name="Reynolds N.K."/>
            <person name="Benny G.L."/>
            <person name="Smith M.E."/>
            <person name="James T.Y."/>
            <person name="Grigoriev I.V."/>
        </authorList>
    </citation>
    <scope>NUCLEOTIDE SEQUENCE [LARGE SCALE GENOMIC DNA]</scope>
</reference>
<evidence type="ECO:0000313" key="3">
    <source>
        <dbReference type="Proteomes" id="UP000269721"/>
    </source>
</evidence>
<accession>A0A4P9WL79</accession>
<feature type="region of interest" description="Disordered" evidence="1">
    <location>
        <begin position="369"/>
        <end position="402"/>
    </location>
</feature>